<evidence type="ECO:0000256" key="1">
    <source>
        <dbReference type="ARBA" id="ARBA00008056"/>
    </source>
</evidence>
<feature type="domain" description="Fe2OG dioxygenase" evidence="6">
    <location>
        <begin position="74"/>
        <end position="170"/>
    </location>
</feature>
<accession>A0AA41RN98</accession>
<dbReference type="PANTHER" id="PTHR10209">
    <property type="entry name" value="OXIDOREDUCTASE, 2OG-FE II OXYGENASE FAMILY PROTEIN"/>
    <property type="match status" value="1"/>
</dbReference>
<dbReference type="InterPro" id="IPR044861">
    <property type="entry name" value="IPNS-like_FE2OG_OXY"/>
</dbReference>
<dbReference type="GO" id="GO:0051213">
    <property type="term" value="F:dioxygenase activity"/>
    <property type="evidence" value="ECO:0007669"/>
    <property type="project" value="UniProtKB-ARBA"/>
</dbReference>
<evidence type="ECO:0000256" key="2">
    <source>
        <dbReference type="ARBA" id="ARBA00022723"/>
    </source>
</evidence>
<dbReference type="Pfam" id="PF03171">
    <property type="entry name" value="2OG-FeII_Oxy"/>
    <property type="match status" value="1"/>
</dbReference>
<organism evidence="7 8">
    <name type="scientific">Papaver nudicaule</name>
    <name type="common">Iceland poppy</name>
    <dbReference type="NCBI Taxonomy" id="74823"/>
    <lineage>
        <taxon>Eukaryota</taxon>
        <taxon>Viridiplantae</taxon>
        <taxon>Streptophyta</taxon>
        <taxon>Embryophyta</taxon>
        <taxon>Tracheophyta</taxon>
        <taxon>Spermatophyta</taxon>
        <taxon>Magnoliopsida</taxon>
        <taxon>Ranunculales</taxon>
        <taxon>Papaveraceae</taxon>
        <taxon>Papaveroideae</taxon>
        <taxon>Papaver</taxon>
    </lineage>
</organism>
<evidence type="ECO:0000256" key="3">
    <source>
        <dbReference type="ARBA" id="ARBA00023002"/>
    </source>
</evidence>
<dbReference type="AlphaFoldDB" id="A0AA41RN98"/>
<evidence type="ECO:0000313" key="8">
    <source>
        <dbReference type="Proteomes" id="UP001177140"/>
    </source>
</evidence>
<keyword evidence="8" id="KW-1185">Reference proteome</keyword>
<comment type="caution">
    <text evidence="7">The sequence shown here is derived from an EMBL/GenBank/DDBJ whole genome shotgun (WGS) entry which is preliminary data.</text>
</comment>
<dbReference type="PROSITE" id="PS51471">
    <property type="entry name" value="FE2OG_OXY"/>
    <property type="match status" value="1"/>
</dbReference>
<dbReference type="PANTHER" id="PTHR10209:SF751">
    <property type="entry name" value="OS06G0255100 PROTEIN"/>
    <property type="match status" value="1"/>
</dbReference>
<keyword evidence="2 5" id="KW-0479">Metal-binding</keyword>
<reference evidence="7" key="1">
    <citation type="submission" date="2022-03" db="EMBL/GenBank/DDBJ databases">
        <title>A functionally conserved STORR gene fusion in Papaver species that diverged 16.8 million years ago.</title>
        <authorList>
            <person name="Catania T."/>
        </authorList>
    </citation>
    <scope>NUCLEOTIDE SEQUENCE</scope>
    <source>
        <strain evidence="7">S-191538</strain>
    </source>
</reference>
<dbReference type="Gene3D" id="2.60.120.330">
    <property type="entry name" value="B-lactam Antibiotic, Isopenicillin N Synthase, Chain"/>
    <property type="match status" value="1"/>
</dbReference>
<evidence type="ECO:0000313" key="7">
    <source>
        <dbReference type="EMBL" id="MCL7021826.1"/>
    </source>
</evidence>
<dbReference type="InterPro" id="IPR027443">
    <property type="entry name" value="IPNS-like_sf"/>
</dbReference>
<dbReference type="EMBL" id="JAJJMA010005139">
    <property type="protein sequence ID" value="MCL7021826.1"/>
    <property type="molecule type" value="Genomic_DNA"/>
</dbReference>
<dbReference type="InterPro" id="IPR005123">
    <property type="entry name" value="Oxoglu/Fe-dep_dioxygenase_dom"/>
</dbReference>
<proteinExistence type="inferred from homology"/>
<keyword evidence="4 5" id="KW-0408">Iron</keyword>
<evidence type="ECO:0000259" key="6">
    <source>
        <dbReference type="PROSITE" id="PS51471"/>
    </source>
</evidence>
<name>A0AA41RN98_PAPNU</name>
<gene>
    <name evidence="7" type="ORF">MKW94_027612</name>
</gene>
<sequence>MSNTDIYLSKAASWRDTLKLEVGSEPPKKENIPEICRSGLLEWAQHGTLFSEKLVELMCEGLGVRPGKLKEMRCTESVILLGHFYPHCPQPDLTAGLVPHTDHTLVTILLQDQTGGLQVKRDNQWVSVVPIDGAITVNIISNDKYKSVEHRVLANGSAEARISIPLLFHPAGVCNEDGDSGYYGPLVELLSTENPPKYRKFTLKEFWKQSQGKAISPNIVTNAFKIVAEG</sequence>
<protein>
    <recommendedName>
        <fullName evidence="6">Fe2OG dioxygenase domain-containing protein</fullName>
    </recommendedName>
</protein>
<dbReference type="Proteomes" id="UP001177140">
    <property type="component" value="Unassembled WGS sequence"/>
</dbReference>
<comment type="similarity">
    <text evidence="1 5">Belongs to the iron/ascorbate-dependent oxidoreductase family.</text>
</comment>
<keyword evidence="3 5" id="KW-0560">Oxidoreductase</keyword>
<evidence type="ECO:0000256" key="5">
    <source>
        <dbReference type="RuleBase" id="RU003682"/>
    </source>
</evidence>
<dbReference type="GO" id="GO:0046872">
    <property type="term" value="F:metal ion binding"/>
    <property type="evidence" value="ECO:0007669"/>
    <property type="project" value="UniProtKB-KW"/>
</dbReference>
<dbReference type="SUPFAM" id="SSF51197">
    <property type="entry name" value="Clavaminate synthase-like"/>
    <property type="match status" value="1"/>
</dbReference>
<evidence type="ECO:0000256" key="4">
    <source>
        <dbReference type="ARBA" id="ARBA00023004"/>
    </source>
</evidence>